<comment type="subcellular location">
    <subcellularLocation>
        <location evidence="1">Cytoplasm</location>
    </subcellularLocation>
</comment>
<keyword evidence="11" id="KW-1185">Reference proteome</keyword>
<evidence type="ECO:0000256" key="7">
    <source>
        <dbReference type="ARBA" id="ARBA00024910"/>
    </source>
</evidence>
<keyword evidence="4" id="KW-0132">Cell division</keyword>
<comment type="caution">
    <text evidence="10">The sequence shown here is derived from an EMBL/GenBank/DDBJ whole genome shotgun (WGS) entry which is preliminary data.</text>
</comment>
<evidence type="ECO:0000256" key="1">
    <source>
        <dbReference type="ARBA" id="ARBA00004496"/>
    </source>
</evidence>
<dbReference type="Proteomes" id="UP000604737">
    <property type="component" value="Unassembled WGS sequence"/>
</dbReference>
<reference evidence="11" key="1">
    <citation type="journal article" date="2019" name="Int. J. Syst. Evol. Microbiol.">
        <title>The Global Catalogue of Microorganisms (GCM) 10K type strain sequencing project: providing services to taxonomists for standard genome sequencing and annotation.</title>
        <authorList>
            <consortium name="The Broad Institute Genomics Platform"/>
            <consortium name="The Broad Institute Genome Sequencing Center for Infectious Disease"/>
            <person name="Wu L."/>
            <person name="Ma J."/>
        </authorList>
    </citation>
    <scope>NUCLEOTIDE SEQUENCE [LARGE SCALE GENOMIC DNA]</scope>
    <source>
        <strain evidence="11">KCTC 23701</strain>
    </source>
</reference>
<organism evidence="10 11">
    <name type="scientific">Jeongeupia chitinilytica</name>
    <dbReference type="NCBI Taxonomy" id="1041641"/>
    <lineage>
        <taxon>Bacteria</taxon>
        <taxon>Pseudomonadati</taxon>
        <taxon>Pseudomonadota</taxon>
        <taxon>Betaproteobacteria</taxon>
        <taxon>Neisseriales</taxon>
        <taxon>Chitinibacteraceae</taxon>
        <taxon>Jeongeupia</taxon>
    </lineage>
</organism>
<dbReference type="InterPro" id="IPR036192">
    <property type="entry name" value="Cell_div_ZapA-like_sf"/>
</dbReference>
<evidence type="ECO:0000256" key="6">
    <source>
        <dbReference type="ARBA" id="ARBA00023306"/>
    </source>
</evidence>
<dbReference type="Gene3D" id="1.20.5.50">
    <property type="match status" value="1"/>
</dbReference>
<comment type="function">
    <text evidence="7">Activator of cell division through the inhibition of FtsZ GTPase activity, therefore promoting FtsZ assembly into bundles of protofilaments necessary for the formation of the division Z ring. It is recruited early at mid-cell but it is not essential for cell division.</text>
</comment>
<dbReference type="PANTHER" id="PTHR34981:SF1">
    <property type="entry name" value="CELL DIVISION PROTEIN ZAPA"/>
    <property type="match status" value="1"/>
</dbReference>
<evidence type="ECO:0000256" key="3">
    <source>
        <dbReference type="ARBA" id="ARBA00022490"/>
    </source>
</evidence>
<evidence type="ECO:0000256" key="2">
    <source>
        <dbReference type="ARBA" id="ARBA00015195"/>
    </source>
</evidence>
<evidence type="ECO:0000256" key="8">
    <source>
        <dbReference type="ARBA" id="ARBA00026068"/>
    </source>
</evidence>
<dbReference type="RefSeq" id="WP_189461132.1">
    <property type="nucleotide sequence ID" value="NZ_BMYO01000006.1"/>
</dbReference>
<dbReference type="Pfam" id="PF05164">
    <property type="entry name" value="ZapA"/>
    <property type="match status" value="1"/>
</dbReference>
<name>A0ABQ3H1Z7_9NEIS</name>
<evidence type="ECO:0000256" key="5">
    <source>
        <dbReference type="ARBA" id="ARBA00023210"/>
    </source>
</evidence>
<evidence type="ECO:0000313" key="11">
    <source>
        <dbReference type="Proteomes" id="UP000604737"/>
    </source>
</evidence>
<proteinExistence type="predicted"/>
<dbReference type="PANTHER" id="PTHR34981">
    <property type="entry name" value="CELL DIVISION PROTEIN ZAPA"/>
    <property type="match status" value="1"/>
</dbReference>
<dbReference type="SUPFAM" id="SSF102829">
    <property type="entry name" value="Cell division protein ZapA-like"/>
    <property type="match status" value="1"/>
</dbReference>
<comment type="subunit">
    <text evidence="8">Homodimer. Interacts with FtsZ.</text>
</comment>
<gene>
    <name evidence="10" type="ORF">GCM10007350_24050</name>
</gene>
<protein>
    <recommendedName>
        <fullName evidence="2">Cell division protein ZapA</fullName>
    </recommendedName>
    <alternativeName>
        <fullName evidence="9">Z ring-associated protein ZapA</fullName>
    </alternativeName>
</protein>
<keyword evidence="6" id="KW-0131">Cell cycle</keyword>
<dbReference type="InterPro" id="IPR007838">
    <property type="entry name" value="Cell_div_ZapA-like"/>
</dbReference>
<dbReference type="EMBL" id="BMYO01000006">
    <property type="protein sequence ID" value="GHD64599.1"/>
    <property type="molecule type" value="Genomic_DNA"/>
</dbReference>
<evidence type="ECO:0000313" key="10">
    <source>
        <dbReference type="EMBL" id="GHD64599.1"/>
    </source>
</evidence>
<evidence type="ECO:0000256" key="9">
    <source>
        <dbReference type="ARBA" id="ARBA00033158"/>
    </source>
</evidence>
<keyword evidence="5" id="KW-0717">Septation</keyword>
<dbReference type="Gene3D" id="3.30.160.880">
    <property type="entry name" value="Cell division protein ZapA protomer, N-terminal domain"/>
    <property type="match status" value="1"/>
</dbReference>
<evidence type="ECO:0000256" key="4">
    <source>
        <dbReference type="ARBA" id="ARBA00022618"/>
    </source>
</evidence>
<sequence length="101" mass="10989">MNATRQLDIVVMGREFRVACPADEEETLKQAVALLESKMLEIRGGGKVVGIEKIAIMAALNLAHEYLHVQAGGFDIGAYQRKITAMNSAIDAVLQDQTALF</sequence>
<dbReference type="InterPro" id="IPR042233">
    <property type="entry name" value="Cell_div_ZapA_N"/>
</dbReference>
<accession>A0ABQ3H1Z7</accession>
<keyword evidence="3" id="KW-0963">Cytoplasm</keyword>